<feature type="domain" description="Dynein axonemal assembly factor 5 HEAT-repeat" evidence="1">
    <location>
        <begin position="392"/>
        <end position="588"/>
    </location>
</feature>
<dbReference type="SUPFAM" id="SSF48371">
    <property type="entry name" value="ARM repeat"/>
    <property type="match status" value="1"/>
</dbReference>
<name>A0A8D8YXH6_9HEMI</name>
<feature type="domain" description="Dynein axonemal assembly factor 5 TPR repeats" evidence="2">
    <location>
        <begin position="135"/>
        <end position="349"/>
    </location>
</feature>
<dbReference type="InterPro" id="IPR052623">
    <property type="entry name" value="DAAF5"/>
</dbReference>
<evidence type="ECO:0000313" key="3">
    <source>
        <dbReference type="EMBL" id="CAG6737044.1"/>
    </source>
</evidence>
<dbReference type="GO" id="GO:0036158">
    <property type="term" value="P:outer dynein arm assembly"/>
    <property type="evidence" value="ECO:0007669"/>
    <property type="project" value="TreeGrafter"/>
</dbReference>
<dbReference type="InterPro" id="IPR011989">
    <property type="entry name" value="ARM-like"/>
</dbReference>
<accession>A0A8D8YXH6</accession>
<dbReference type="InterPro" id="IPR057978">
    <property type="entry name" value="TPR_DAAF5"/>
</dbReference>
<dbReference type="GO" id="GO:0003341">
    <property type="term" value="P:cilium movement"/>
    <property type="evidence" value="ECO:0007669"/>
    <property type="project" value="TreeGrafter"/>
</dbReference>
<evidence type="ECO:0000259" key="2">
    <source>
        <dbReference type="Pfam" id="PF25757"/>
    </source>
</evidence>
<dbReference type="GO" id="GO:0045505">
    <property type="term" value="F:dynein intermediate chain binding"/>
    <property type="evidence" value="ECO:0007669"/>
    <property type="project" value="TreeGrafter"/>
</dbReference>
<protein>
    <submittedName>
        <fullName evidence="3">Dynein assembly factor 5, axonemal</fullName>
    </submittedName>
</protein>
<reference evidence="3" key="1">
    <citation type="submission" date="2021-05" db="EMBL/GenBank/DDBJ databases">
        <authorList>
            <person name="Alioto T."/>
            <person name="Alioto T."/>
            <person name="Gomez Garrido J."/>
        </authorList>
    </citation>
    <scope>NUCLEOTIDE SEQUENCE</scope>
</reference>
<dbReference type="EMBL" id="HBUF01401611">
    <property type="protein sequence ID" value="CAG6737044.1"/>
    <property type="molecule type" value="Transcribed_RNA"/>
</dbReference>
<dbReference type="Pfam" id="PF25757">
    <property type="entry name" value="TPR_DNAAF5"/>
    <property type="match status" value="1"/>
</dbReference>
<proteinExistence type="predicted"/>
<dbReference type="GO" id="GO:0036159">
    <property type="term" value="P:inner dynein arm assembly"/>
    <property type="evidence" value="ECO:0007669"/>
    <property type="project" value="TreeGrafter"/>
</dbReference>
<dbReference type="Pfam" id="PF24573">
    <property type="entry name" value="HEAT_DAAF5"/>
    <property type="match status" value="1"/>
</dbReference>
<dbReference type="InterPro" id="IPR056497">
    <property type="entry name" value="HEAT_DAAF5"/>
</dbReference>
<dbReference type="AlphaFoldDB" id="A0A8D8YXH6"/>
<dbReference type="GO" id="GO:0005737">
    <property type="term" value="C:cytoplasm"/>
    <property type="evidence" value="ECO:0007669"/>
    <property type="project" value="TreeGrafter"/>
</dbReference>
<evidence type="ECO:0000259" key="1">
    <source>
        <dbReference type="Pfam" id="PF24573"/>
    </source>
</evidence>
<sequence>MEDQELFQSKFENNINILSSNDKKRKLQVLSDIRTEIQTHHGKGFVKSLVQSQYPMIVSCVNDKAEACRELAITIVGDIVDYFVEFLPEPEHGKSLGTTDELIQTVGNNASRTPKEEVKTAQVSLREEDVLFSREFTNQVVQLVRQKLVGDNSVESSEEVRLHLLHLLHRLILKLPASQLSPIFLHTVTILSATLPDPYPDIKLESAHLVSSIASRSPRDFFSSGECLIVPLVANVSHRHSKVRIASVRALGDAVQYGNNKALNDVTGPLAERLFDHHAAVRTEILEVSTRWCLQLSDRYSYFVKIIPLVLTCLCDELPSIQVKAYENWQRIGDQYYQENKSDTRLKDKMDFLSQELKHYPEGVSRPNLGKLIIKSDTRLKDKMDFLSQELKHYPEGVPRPNLGCRVLVQREMSKFLPALKNELHHWLPQVRIKSAQLLCSLSQHEEHNIVQHIPSLLSIMYQACNDEESSVRDNVERAAEMIGYFVPPNVYCPLILPVLNESCTVGHITVLAAILKGGSLEDLTPEVESIARFLAQPHICQSREATYQSCLLSIVQKLLTTLTDPSFTHSSLITQYLFNVLLAVLALATRKREKDQCVQLLGILTERSGFESQTELFKELSIQVLSECEKEARDWCVASPGRCMFLTLLTYSNIDVSLLAHHSDTVVGILSQVVQPDNDATLILKMLLLLCECLENSHQFKGLDPVLHRIIREVLSVHLVWRAGKSQEALRTAAVVALRSCLSSMSSCATNMEDSMSCDSATLAAKSIPTAAGDGNSRRVGTVAEQSDSCATIKEENHSCATTEVLKDCATIEVVKDCAIENKTHLNGCATTVVNTTVKNSSGAVAVKDDNSLVTTTDNTTVEESSSAMSTENTTAEESCSAMSTIKNNSGAVAAKDDNSVVTTTDNTTVEESCSAMSTTVSTVLPMVLGCLEDGINKTRLYSVDCLYLLLSRHQLKLYLSSDMFDKLYQEVLKRLDDENDEVRLKSLELISFLFEHGVPDCYHVSDPILSLVFRTLLIHLDDQDTVFQQHVLENLKRLGKLNSELLLKYIRVENFRDKDLARELYQHFCK</sequence>
<organism evidence="3">
    <name type="scientific">Cacopsylla melanoneura</name>
    <dbReference type="NCBI Taxonomy" id="428564"/>
    <lineage>
        <taxon>Eukaryota</taxon>
        <taxon>Metazoa</taxon>
        <taxon>Ecdysozoa</taxon>
        <taxon>Arthropoda</taxon>
        <taxon>Hexapoda</taxon>
        <taxon>Insecta</taxon>
        <taxon>Pterygota</taxon>
        <taxon>Neoptera</taxon>
        <taxon>Paraneoptera</taxon>
        <taxon>Hemiptera</taxon>
        <taxon>Sternorrhyncha</taxon>
        <taxon>Psylloidea</taxon>
        <taxon>Psyllidae</taxon>
        <taxon>Psyllinae</taxon>
        <taxon>Cacopsylla</taxon>
    </lineage>
</organism>
<dbReference type="Gene3D" id="1.25.10.10">
    <property type="entry name" value="Leucine-rich Repeat Variant"/>
    <property type="match status" value="3"/>
</dbReference>
<dbReference type="PANTHER" id="PTHR16216:SF2">
    <property type="entry name" value="DYNEIN AXONEMAL ASSEMBLY FACTOR 5"/>
    <property type="match status" value="1"/>
</dbReference>
<dbReference type="PANTHER" id="PTHR16216">
    <property type="entry name" value="DYNEIN ASSEMBLY FACTOR 5, AXONEMAL"/>
    <property type="match status" value="1"/>
</dbReference>
<dbReference type="InterPro" id="IPR016024">
    <property type="entry name" value="ARM-type_fold"/>
</dbReference>